<feature type="transmembrane region" description="Helical" evidence="8">
    <location>
        <begin position="75"/>
        <end position="94"/>
    </location>
</feature>
<dbReference type="RefSeq" id="WP_094033417.1">
    <property type="nucleotide sequence ID" value="NZ_CP022540.1"/>
</dbReference>
<evidence type="ECO:0000313" key="11">
    <source>
        <dbReference type="Proteomes" id="UP000203589"/>
    </source>
</evidence>
<accession>A0A222DYV8</accession>
<dbReference type="GO" id="GO:0022857">
    <property type="term" value="F:transmembrane transporter activity"/>
    <property type="evidence" value="ECO:0007669"/>
    <property type="project" value="InterPro"/>
</dbReference>
<evidence type="ECO:0000259" key="9">
    <source>
        <dbReference type="PROSITE" id="PS50850"/>
    </source>
</evidence>
<reference evidence="10 11" key="1">
    <citation type="submission" date="2017-07" db="EMBL/GenBank/DDBJ databases">
        <title>Genome Sequence of Antarctobacter heliothermus Strain SMS3 Isolated from a culture of the Diatom Skeletonema marinoi.</title>
        <authorList>
            <person name="Topel M."/>
            <person name="Pinder M.I.M."/>
            <person name="Johansson O.N."/>
            <person name="Kourtchenko O."/>
            <person name="Godhe A."/>
            <person name="Clarke A.K."/>
        </authorList>
    </citation>
    <scope>NUCLEOTIDE SEQUENCE [LARGE SCALE GENOMIC DNA]</scope>
    <source>
        <strain evidence="10 11">SMS3</strain>
    </source>
</reference>
<dbReference type="GO" id="GO:0016020">
    <property type="term" value="C:membrane"/>
    <property type="evidence" value="ECO:0007669"/>
    <property type="project" value="UniProtKB-SubCell"/>
</dbReference>
<dbReference type="CDD" id="cd17388">
    <property type="entry name" value="MFS_TetA"/>
    <property type="match status" value="1"/>
</dbReference>
<dbReference type="Proteomes" id="UP000203589">
    <property type="component" value="Chromosome"/>
</dbReference>
<feature type="transmembrane region" description="Helical" evidence="8">
    <location>
        <begin position="217"/>
        <end position="237"/>
    </location>
</feature>
<dbReference type="Pfam" id="PF07690">
    <property type="entry name" value="MFS_1"/>
    <property type="match status" value="1"/>
</dbReference>
<evidence type="ECO:0000256" key="3">
    <source>
        <dbReference type="ARBA" id="ARBA00007520"/>
    </source>
</evidence>
<feature type="transmembrane region" description="Helical" evidence="8">
    <location>
        <begin position="375"/>
        <end position="393"/>
    </location>
</feature>
<name>A0A222DYV8_9RHOB</name>
<dbReference type="PRINTS" id="PR01035">
    <property type="entry name" value="TCRTETA"/>
</dbReference>
<dbReference type="InterPro" id="IPR020846">
    <property type="entry name" value="MFS_dom"/>
</dbReference>
<feature type="transmembrane region" description="Helical" evidence="8">
    <location>
        <begin position="303"/>
        <end position="320"/>
    </location>
</feature>
<keyword evidence="4" id="KW-0813">Transport</keyword>
<evidence type="ECO:0000313" key="10">
    <source>
        <dbReference type="EMBL" id="ASP19126.1"/>
    </source>
</evidence>
<dbReference type="InterPro" id="IPR005829">
    <property type="entry name" value="Sugar_transporter_CS"/>
</dbReference>
<dbReference type="PROSITE" id="PS00216">
    <property type="entry name" value="SUGAR_TRANSPORT_1"/>
    <property type="match status" value="1"/>
</dbReference>
<dbReference type="PROSITE" id="PS50850">
    <property type="entry name" value="MFS"/>
    <property type="match status" value="1"/>
</dbReference>
<dbReference type="InterPro" id="IPR011701">
    <property type="entry name" value="MFS"/>
</dbReference>
<dbReference type="InterPro" id="IPR001958">
    <property type="entry name" value="Tet-R_TetA/multi-R_MdtG-like"/>
</dbReference>
<comment type="function">
    <text evidence="1">Resistance to tetracycline by an active tetracycline efflux. This is an energy-dependent process that decreases the accumulation of the antibiotic in whole cells. This protein functions as a metal-tetracycline/H(+) antiporter.</text>
</comment>
<evidence type="ECO:0000256" key="6">
    <source>
        <dbReference type="ARBA" id="ARBA00022989"/>
    </source>
</evidence>
<dbReference type="KEGG" id="aht:ANTHELSMS3_00405"/>
<sequence>MRPRVVFLLATVTLNAMGIGLILPVVPDLIQEVTGQPLSEAALIGGVLSTIFAVMQFLFAPFMGRLSDAYGRRPVLLGTLAIMVLDYIVLALANTLWMLVLARMIGGIASSTQSTASAAIADLSEPGKRARGFGLISAAFGLGFVLGPVLGGLLAELGTHAPFWAAGGLCGAGVLLGLMSFPETHAAAHRRPVTWRGVNPFGAFRALNRLPGLTRALVVYFLYNVAFGTYPAIWSFFAQAQFAWSPAMIGLSLGVFGVSFAVVQGGLMGVLLRVFGERGTATLGLAVSAMGFAALGLVTNGMLVLFFAPIAAIGATYAPAQQAILSQRLGPDEQGALQGVLTSTVAVAMMVAPALMSQVFALFTAPERQNPLPGAPFLVAMTLVLAALLLFVWPRRLPAVT</sequence>
<evidence type="ECO:0000256" key="5">
    <source>
        <dbReference type="ARBA" id="ARBA00022692"/>
    </source>
</evidence>
<gene>
    <name evidence="10" type="ORF">ANTHELSMS3_00405</name>
</gene>
<feature type="transmembrane region" description="Helical" evidence="8">
    <location>
        <begin position="249"/>
        <end position="272"/>
    </location>
</feature>
<keyword evidence="7 8" id="KW-0472">Membrane</keyword>
<dbReference type="SUPFAM" id="SSF103473">
    <property type="entry name" value="MFS general substrate transporter"/>
    <property type="match status" value="1"/>
</dbReference>
<feature type="transmembrane region" description="Helical" evidence="8">
    <location>
        <begin position="161"/>
        <end position="181"/>
    </location>
</feature>
<keyword evidence="11" id="KW-1185">Reference proteome</keyword>
<evidence type="ECO:0000256" key="8">
    <source>
        <dbReference type="SAM" id="Phobius"/>
    </source>
</evidence>
<feature type="domain" description="Major facilitator superfamily (MFS) profile" evidence="9">
    <location>
        <begin position="4"/>
        <end position="398"/>
    </location>
</feature>
<feature type="transmembrane region" description="Helical" evidence="8">
    <location>
        <begin position="42"/>
        <end position="63"/>
    </location>
</feature>
<evidence type="ECO:0000256" key="1">
    <source>
        <dbReference type="ARBA" id="ARBA00003279"/>
    </source>
</evidence>
<dbReference type="Gene3D" id="1.20.1250.20">
    <property type="entry name" value="MFS general substrate transporter like domains"/>
    <property type="match status" value="1"/>
</dbReference>
<organism evidence="10 11">
    <name type="scientific">Antarctobacter heliothermus</name>
    <dbReference type="NCBI Taxonomy" id="74033"/>
    <lineage>
        <taxon>Bacteria</taxon>
        <taxon>Pseudomonadati</taxon>
        <taxon>Pseudomonadota</taxon>
        <taxon>Alphaproteobacteria</taxon>
        <taxon>Rhodobacterales</taxon>
        <taxon>Roseobacteraceae</taxon>
        <taxon>Antarctobacter</taxon>
    </lineage>
</organism>
<evidence type="ECO:0000256" key="7">
    <source>
        <dbReference type="ARBA" id="ARBA00023136"/>
    </source>
</evidence>
<feature type="transmembrane region" description="Helical" evidence="8">
    <location>
        <begin position="133"/>
        <end position="155"/>
    </location>
</feature>
<dbReference type="PANTHER" id="PTHR23504">
    <property type="entry name" value="MAJOR FACILITATOR SUPERFAMILY DOMAIN-CONTAINING PROTEIN 10"/>
    <property type="match status" value="1"/>
</dbReference>
<comment type="similarity">
    <text evidence="3">Belongs to the major facilitator superfamily. TCR/Tet family.</text>
</comment>
<dbReference type="AlphaFoldDB" id="A0A222DYV8"/>
<evidence type="ECO:0000256" key="2">
    <source>
        <dbReference type="ARBA" id="ARBA00004141"/>
    </source>
</evidence>
<feature type="transmembrane region" description="Helical" evidence="8">
    <location>
        <begin position="340"/>
        <end position="363"/>
    </location>
</feature>
<protein>
    <submittedName>
        <fullName evidence="10">Tetracycline resistance protein, class C</fullName>
    </submittedName>
</protein>
<dbReference type="InterPro" id="IPR036259">
    <property type="entry name" value="MFS_trans_sf"/>
</dbReference>
<keyword evidence="6 8" id="KW-1133">Transmembrane helix</keyword>
<keyword evidence="5 8" id="KW-0812">Transmembrane</keyword>
<dbReference type="OrthoDB" id="9764259at2"/>
<dbReference type="EMBL" id="CP022540">
    <property type="protein sequence ID" value="ASP19126.1"/>
    <property type="molecule type" value="Genomic_DNA"/>
</dbReference>
<evidence type="ECO:0000256" key="4">
    <source>
        <dbReference type="ARBA" id="ARBA00022448"/>
    </source>
</evidence>
<proteinExistence type="inferred from homology"/>
<comment type="subcellular location">
    <subcellularLocation>
        <location evidence="2">Membrane</location>
        <topology evidence="2">Multi-pass membrane protein</topology>
    </subcellularLocation>
</comment>
<dbReference type="PANTHER" id="PTHR23504:SF15">
    <property type="entry name" value="MAJOR FACILITATOR SUPERFAMILY (MFS) PROFILE DOMAIN-CONTAINING PROTEIN"/>
    <property type="match status" value="1"/>
</dbReference>